<evidence type="ECO:0000313" key="2">
    <source>
        <dbReference type="EMBL" id="SFK55622.1"/>
    </source>
</evidence>
<dbReference type="InterPro" id="IPR054030">
    <property type="entry name" value="Gp5_Vgr_C"/>
</dbReference>
<dbReference type="Pfam" id="PF22178">
    <property type="entry name" value="Gp5_trimer_C"/>
    <property type="match status" value="1"/>
</dbReference>
<proteinExistence type="predicted"/>
<accession>A0A1I4AGP1</accession>
<dbReference type="RefSeq" id="WP_425429377.1">
    <property type="nucleotide sequence ID" value="NZ_FORX01000040.1"/>
</dbReference>
<keyword evidence="3" id="KW-1185">Reference proteome</keyword>
<name>A0A1I4AGP1_9BACT</name>
<feature type="non-terminal residue" evidence="2">
    <location>
        <position position="1"/>
    </location>
</feature>
<feature type="domain" description="Gp5/Type VI secretion system Vgr C-terminal trimerisation" evidence="1">
    <location>
        <begin position="1"/>
        <end position="88"/>
    </location>
</feature>
<organism evidence="2 3">
    <name type="scientific">Desulfomicrobium apsheronum</name>
    <dbReference type="NCBI Taxonomy" id="52560"/>
    <lineage>
        <taxon>Bacteria</taxon>
        <taxon>Pseudomonadati</taxon>
        <taxon>Thermodesulfobacteriota</taxon>
        <taxon>Desulfovibrionia</taxon>
        <taxon>Desulfovibrionales</taxon>
        <taxon>Desulfomicrobiaceae</taxon>
        <taxon>Desulfomicrobium</taxon>
    </lineage>
</organism>
<evidence type="ECO:0000313" key="3">
    <source>
        <dbReference type="Proteomes" id="UP000198635"/>
    </source>
</evidence>
<dbReference type="SUPFAM" id="SSF69349">
    <property type="entry name" value="Phage fibre proteins"/>
    <property type="match status" value="1"/>
</dbReference>
<gene>
    <name evidence="2" type="ORF">SAMN04488082_1401</name>
</gene>
<dbReference type="AlphaFoldDB" id="A0A1I4AGP1"/>
<evidence type="ECO:0000259" key="1">
    <source>
        <dbReference type="Pfam" id="PF22178"/>
    </source>
</evidence>
<dbReference type="EMBL" id="FORX01000040">
    <property type="protein sequence ID" value="SFK55622.1"/>
    <property type="molecule type" value="Genomic_DNA"/>
</dbReference>
<protein>
    <recommendedName>
        <fullName evidence="1">Gp5/Type VI secretion system Vgr C-terminal trimerisation domain-containing protein</fullName>
    </recommendedName>
</protein>
<reference evidence="3" key="1">
    <citation type="submission" date="2016-10" db="EMBL/GenBank/DDBJ databases">
        <authorList>
            <person name="Varghese N."/>
            <person name="Submissions S."/>
        </authorList>
    </citation>
    <scope>NUCLEOTIDE SEQUENCE [LARGE SCALE GENOMIC DNA]</scope>
    <source>
        <strain evidence="3">DSM 5918</strain>
    </source>
</reference>
<dbReference type="Proteomes" id="UP000198635">
    <property type="component" value="Unassembled WGS sequence"/>
</dbReference>
<sequence length="365" mass="40696">IEDKKGQEEIYVHAEKDVNVYVKNDWKEHILHDQHRTVDNFSYSLVKGEDQQTVELNRKIELLSDDHLTVRGSSHRRFGDKWLLDAGNEIHAQAGRKTVIEADAELTIKAGGGFIRIDPSGVYVGGTKVKINSGGSPGLGTGARPLPPADSKMVENGTVPKNQTETLRKAGDNAFCQICEVNKHSVKHCLYNNENFHDENELTRQEYYYEINEEYKISKLANIMTEGSGLLHPGGSFSLSGIIRIESKYPARLFISSEGYTAIENIADSVNFWAKARIEKNGVIIEEKSLKLNADGYIRSLPHRSHIIGEAIFILPKPKDGIALNLILTGSYFAKIGESTSVPSMFVSGIQHVKAEKSFEIKLMR</sequence>
<dbReference type="STRING" id="52560.SAMN04488082_1401"/>